<gene>
    <name evidence="2" type="ORF">GCM10025869_35340</name>
</gene>
<comment type="caution">
    <text evidence="2">The sequence shown here is derived from an EMBL/GenBank/DDBJ whole genome shotgun (WGS) entry which is preliminary data.</text>
</comment>
<proteinExistence type="predicted"/>
<accession>A0ABQ6K0H2</accession>
<evidence type="ECO:0000256" key="1">
    <source>
        <dbReference type="SAM" id="Phobius"/>
    </source>
</evidence>
<evidence type="ECO:0000313" key="3">
    <source>
        <dbReference type="Proteomes" id="UP001157069"/>
    </source>
</evidence>
<sequence length="277" mass="29631">MARASELEAQGASPESAARTAVDELGDVRELLADAPAERTTAEVAAANRVRHRPGFVVRTVLIAIASGLSLVALWFGSWDVFPLSLGGALTLAGVASVGLGFIIGDALHQETSVHHPMPARRSLLFGLAGGLVIAGITLGFALLTQAIDPTWLIAPAAAAIAGIALFSYLGATQTNRTKAWALERSRPQGESYPGDRFEKDPKAAARFGIYTMMIWVSAFLVSIVVYSLTGWQWAWVPYVVGFLGMMLLLTRMLFGDHEERTVRGPEARSDREGGAR</sequence>
<feature type="transmembrane region" description="Helical" evidence="1">
    <location>
        <begin position="236"/>
        <end position="255"/>
    </location>
</feature>
<reference evidence="3" key="1">
    <citation type="journal article" date="2019" name="Int. J. Syst. Evol. Microbiol.">
        <title>The Global Catalogue of Microorganisms (GCM) 10K type strain sequencing project: providing services to taxonomists for standard genome sequencing and annotation.</title>
        <authorList>
            <consortium name="The Broad Institute Genomics Platform"/>
            <consortium name="The Broad Institute Genome Sequencing Center for Infectious Disease"/>
            <person name="Wu L."/>
            <person name="Ma J."/>
        </authorList>
    </citation>
    <scope>NUCLEOTIDE SEQUENCE [LARGE SCALE GENOMIC DNA]</scope>
    <source>
        <strain evidence="3">NBRC 108755</strain>
    </source>
</reference>
<protein>
    <submittedName>
        <fullName evidence="2">Uncharacterized protein</fullName>
    </submittedName>
</protein>
<feature type="transmembrane region" description="Helical" evidence="1">
    <location>
        <begin position="208"/>
        <end position="230"/>
    </location>
</feature>
<feature type="transmembrane region" description="Helical" evidence="1">
    <location>
        <begin position="151"/>
        <end position="172"/>
    </location>
</feature>
<dbReference type="Proteomes" id="UP001157069">
    <property type="component" value="Unassembled WGS sequence"/>
</dbReference>
<keyword evidence="1" id="KW-0812">Transmembrane</keyword>
<name>A0ABQ6K0H2_9MICO</name>
<feature type="transmembrane region" description="Helical" evidence="1">
    <location>
        <begin position="82"/>
        <end position="104"/>
    </location>
</feature>
<keyword evidence="1" id="KW-1133">Transmembrane helix</keyword>
<keyword evidence="3" id="KW-1185">Reference proteome</keyword>
<feature type="transmembrane region" description="Helical" evidence="1">
    <location>
        <begin position="124"/>
        <end position="145"/>
    </location>
</feature>
<dbReference type="EMBL" id="BSVA01000001">
    <property type="protein sequence ID" value="GMA93005.1"/>
    <property type="molecule type" value="Genomic_DNA"/>
</dbReference>
<evidence type="ECO:0000313" key="2">
    <source>
        <dbReference type="EMBL" id="GMA93005.1"/>
    </source>
</evidence>
<keyword evidence="1" id="KW-0472">Membrane</keyword>
<organism evidence="2 3">
    <name type="scientific">Homoserinibacter gongjuensis</name>
    <dbReference type="NCBI Taxonomy" id="1162968"/>
    <lineage>
        <taxon>Bacteria</taxon>
        <taxon>Bacillati</taxon>
        <taxon>Actinomycetota</taxon>
        <taxon>Actinomycetes</taxon>
        <taxon>Micrococcales</taxon>
        <taxon>Microbacteriaceae</taxon>
        <taxon>Homoserinibacter</taxon>
    </lineage>
</organism>
<feature type="transmembrane region" description="Helical" evidence="1">
    <location>
        <begin position="56"/>
        <end position="76"/>
    </location>
</feature>